<name>A0A9J2PSH3_ASCLU</name>
<evidence type="ECO:0000313" key="3">
    <source>
        <dbReference type="WBParaSite" id="ALUE_0001225901-mRNA-1"/>
    </source>
</evidence>
<keyword evidence="2" id="KW-1185">Reference proteome</keyword>
<proteinExistence type="predicted"/>
<dbReference type="PROSITE" id="PS00061">
    <property type="entry name" value="ADH_SHORT"/>
    <property type="match status" value="1"/>
</dbReference>
<dbReference type="PANTHER" id="PTHR44147">
    <property type="entry name" value="DEHYDROGENASE/REDUCTASE SDR FAMILY MEMBER 1"/>
    <property type="match status" value="1"/>
</dbReference>
<dbReference type="SUPFAM" id="SSF51735">
    <property type="entry name" value="NAD(P)-binding Rossmann-fold domains"/>
    <property type="match status" value="2"/>
</dbReference>
<sequence length="442" mass="47851">MLPTCTRAFAYSCWRSHSASPMSKFLTNTARTPVSIHMAAMSSQTDPKKPLAGQVTLVTGASRGVGKGIALQLGQAGATVYITGREPSKSFAAKESGLPTLKDTADEIKKRGGEGVMVYCDHASDDDVKKLFDKIKSERDGKLDVLVNAAFSGTATIMNGEGKKFYECDPLLWDDINNVGLRNVYICSVYAARLMVPKNRGLIVNISSAGGLQYFFNVAYGVGKTATIMNGEGKKFYECDPLLWDDINNVGLRNVYICSVYAARLMVPKNRGLIVNISSAGGLQYFFNVAYGVGKTAIDRMSADMGMDLKSHGVCVVSLWPGTVKTELSKKLVTSGKLSALTGLSQDFVERSLENGETPEFVGSAIVALASDGGVMKKTGRILLTSDLSHEYGFVDIDGKKPANMRNVNAALDYFGWSRTAKMIPNCFKVPSWALHMSSYKF</sequence>
<dbReference type="GO" id="GO:0016491">
    <property type="term" value="F:oxidoreductase activity"/>
    <property type="evidence" value="ECO:0007669"/>
    <property type="project" value="UniProtKB-KW"/>
</dbReference>
<dbReference type="AlphaFoldDB" id="A0A9J2PSH3"/>
<dbReference type="PANTHER" id="PTHR44147:SF2">
    <property type="entry name" value="DEHYDROGENASE_REDUCTASE SDR FAMILY MEMBER 1"/>
    <property type="match status" value="1"/>
</dbReference>
<reference evidence="3" key="1">
    <citation type="submission" date="2023-03" db="UniProtKB">
        <authorList>
            <consortium name="WormBaseParasite"/>
        </authorList>
    </citation>
    <scope>IDENTIFICATION</scope>
</reference>
<dbReference type="PRINTS" id="PR00081">
    <property type="entry name" value="GDHRDH"/>
</dbReference>
<dbReference type="InterPro" id="IPR036291">
    <property type="entry name" value="NAD(P)-bd_dom_sf"/>
</dbReference>
<keyword evidence="1" id="KW-0560">Oxidoreductase</keyword>
<dbReference type="InterPro" id="IPR020904">
    <property type="entry name" value="Sc_DH/Rdtase_CS"/>
</dbReference>
<protein>
    <submittedName>
        <fullName evidence="3">Dehydrogenase/reductase SDR family member 1</fullName>
    </submittedName>
</protein>
<dbReference type="Gene3D" id="3.40.50.720">
    <property type="entry name" value="NAD(P)-binding Rossmann-like Domain"/>
    <property type="match status" value="2"/>
</dbReference>
<dbReference type="Proteomes" id="UP000036681">
    <property type="component" value="Unplaced"/>
</dbReference>
<dbReference type="WBParaSite" id="ALUE_0001225901-mRNA-1">
    <property type="protein sequence ID" value="ALUE_0001225901-mRNA-1"/>
    <property type="gene ID" value="ALUE_0001225901"/>
</dbReference>
<accession>A0A9J2PSH3</accession>
<dbReference type="Pfam" id="PF00106">
    <property type="entry name" value="adh_short"/>
    <property type="match status" value="2"/>
</dbReference>
<dbReference type="InterPro" id="IPR002347">
    <property type="entry name" value="SDR_fam"/>
</dbReference>
<evidence type="ECO:0000256" key="1">
    <source>
        <dbReference type="ARBA" id="ARBA00023002"/>
    </source>
</evidence>
<evidence type="ECO:0000313" key="2">
    <source>
        <dbReference type="Proteomes" id="UP000036681"/>
    </source>
</evidence>
<organism evidence="2 3">
    <name type="scientific">Ascaris lumbricoides</name>
    <name type="common">Giant roundworm</name>
    <dbReference type="NCBI Taxonomy" id="6252"/>
    <lineage>
        <taxon>Eukaryota</taxon>
        <taxon>Metazoa</taxon>
        <taxon>Ecdysozoa</taxon>
        <taxon>Nematoda</taxon>
        <taxon>Chromadorea</taxon>
        <taxon>Rhabditida</taxon>
        <taxon>Spirurina</taxon>
        <taxon>Ascaridomorpha</taxon>
        <taxon>Ascaridoidea</taxon>
        <taxon>Ascarididae</taxon>
        <taxon>Ascaris</taxon>
    </lineage>
</organism>